<dbReference type="VEuPathDB" id="FungiDB:BD410DRAFT_791714"/>
<sequence>MARCGSKVDETKFLVLSREGYWTQGSLRFGRSTTYSTFGGLVSTIFSSLIFLSNSSLLKASGGASVPLSSTPLFLSS</sequence>
<protein>
    <submittedName>
        <fullName evidence="2">Uncharacterized protein</fullName>
    </submittedName>
</protein>
<feature type="non-terminal residue" evidence="2">
    <location>
        <position position="77"/>
    </location>
</feature>
<dbReference type="EMBL" id="ML170193">
    <property type="protein sequence ID" value="TDL19822.1"/>
    <property type="molecule type" value="Genomic_DNA"/>
</dbReference>
<dbReference type="Proteomes" id="UP000294933">
    <property type="component" value="Unassembled WGS sequence"/>
</dbReference>
<organism evidence="2 3">
    <name type="scientific">Rickenella mellea</name>
    <dbReference type="NCBI Taxonomy" id="50990"/>
    <lineage>
        <taxon>Eukaryota</taxon>
        <taxon>Fungi</taxon>
        <taxon>Dikarya</taxon>
        <taxon>Basidiomycota</taxon>
        <taxon>Agaricomycotina</taxon>
        <taxon>Agaricomycetes</taxon>
        <taxon>Hymenochaetales</taxon>
        <taxon>Rickenellaceae</taxon>
        <taxon>Rickenella</taxon>
    </lineage>
</organism>
<feature type="transmembrane region" description="Helical" evidence="1">
    <location>
        <begin position="35"/>
        <end position="52"/>
    </location>
</feature>
<keyword evidence="3" id="KW-1185">Reference proteome</keyword>
<keyword evidence="1" id="KW-0812">Transmembrane</keyword>
<dbReference type="AlphaFoldDB" id="A0A4Y7PY42"/>
<name>A0A4Y7PY42_9AGAM</name>
<evidence type="ECO:0000313" key="2">
    <source>
        <dbReference type="EMBL" id="TDL19822.1"/>
    </source>
</evidence>
<evidence type="ECO:0000313" key="3">
    <source>
        <dbReference type="Proteomes" id="UP000294933"/>
    </source>
</evidence>
<reference evidence="2 3" key="1">
    <citation type="submission" date="2018-06" db="EMBL/GenBank/DDBJ databases">
        <title>A transcriptomic atlas of mushroom development highlights an independent origin of complex multicellularity.</title>
        <authorList>
            <consortium name="DOE Joint Genome Institute"/>
            <person name="Krizsan K."/>
            <person name="Almasi E."/>
            <person name="Merenyi Z."/>
            <person name="Sahu N."/>
            <person name="Viragh M."/>
            <person name="Koszo T."/>
            <person name="Mondo S."/>
            <person name="Kiss B."/>
            <person name="Balint B."/>
            <person name="Kues U."/>
            <person name="Barry K."/>
            <person name="Hegedus J.C."/>
            <person name="Henrissat B."/>
            <person name="Johnson J."/>
            <person name="Lipzen A."/>
            <person name="Ohm R."/>
            <person name="Nagy I."/>
            <person name="Pangilinan J."/>
            <person name="Yan J."/>
            <person name="Xiong Y."/>
            <person name="Grigoriev I.V."/>
            <person name="Hibbett D.S."/>
            <person name="Nagy L.G."/>
        </authorList>
    </citation>
    <scope>NUCLEOTIDE SEQUENCE [LARGE SCALE GENOMIC DNA]</scope>
    <source>
        <strain evidence="2 3">SZMC22713</strain>
    </source>
</reference>
<evidence type="ECO:0000256" key="1">
    <source>
        <dbReference type="SAM" id="Phobius"/>
    </source>
</evidence>
<proteinExistence type="predicted"/>
<keyword evidence="1" id="KW-1133">Transmembrane helix</keyword>
<keyword evidence="1" id="KW-0472">Membrane</keyword>
<gene>
    <name evidence="2" type="ORF">BD410DRAFT_791714</name>
</gene>
<accession>A0A4Y7PY42</accession>